<feature type="signal peptide" evidence="1">
    <location>
        <begin position="1"/>
        <end position="22"/>
    </location>
</feature>
<evidence type="ECO:0000313" key="2">
    <source>
        <dbReference type="EMBL" id="PSR84259.1"/>
    </source>
</evidence>
<keyword evidence="3" id="KW-1185">Reference proteome</keyword>
<organism evidence="2 3">
    <name type="scientific">Coniella lustricola</name>
    <dbReference type="NCBI Taxonomy" id="2025994"/>
    <lineage>
        <taxon>Eukaryota</taxon>
        <taxon>Fungi</taxon>
        <taxon>Dikarya</taxon>
        <taxon>Ascomycota</taxon>
        <taxon>Pezizomycotina</taxon>
        <taxon>Sordariomycetes</taxon>
        <taxon>Sordariomycetidae</taxon>
        <taxon>Diaporthales</taxon>
        <taxon>Schizoparmaceae</taxon>
        <taxon>Coniella</taxon>
    </lineage>
</organism>
<dbReference type="Proteomes" id="UP000241462">
    <property type="component" value="Unassembled WGS sequence"/>
</dbReference>
<evidence type="ECO:0000313" key="3">
    <source>
        <dbReference type="Proteomes" id="UP000241462"/>
    </source>
</evidence>
<dbReference type="InParanoid" id="A0A2T3A7C9"/>
<dbReference type="OrthoDB" id="5230844at2759"/>
<sequence>MQLPRSILAAVVTLGLSSVVDGVCSGYDYAIGTNTTLANGQIQWQIYTPQCTVHLTYQQPATTGICDTQVFYCNFGTKIFGQYDDPTTGWAYNCTQDATVESCGSDKIQSCVSR</sequence>
<keyword evidence="1" id="KW-0732">Signal</keyword>
<protein>
    <submittedName>
        <fullName evidence="2">Uncharacterized protein</fullName>
    </submittedName>
</protein>
<accession>A0A2T3A7C9</accession>
<evidence type="ECO:0000256" key="1">
    <source>
        <dbReference type="SAM" id="SignalP"/>
    </source>
</evidence>
<name>A0A2T3A7C9_9PEZI</name>
<reference evidence="2 3" key="1">
    <citation type="journal article" date="2018" name="Mycol. Prog.">
        <title>Coniella lustricola, a new species from submerged detritus.</title>
        <authorList>
            <person name="Raudabaugh D.B."/>
            <person name="Iturriaga T."/>
            <person name="Carver A."/>
            <person name="Mondo S."/>
            <person name="Pangilinan J."/>
            <person name="Lipzen A."/>
            <person name="He G."/>
            <person name="Amirebrahimi M."/>
            <person name="Grigoriev I.V."/>
            <person name="Miller A.N."/>
        </authorList>
    </citation>
    <scope>NUCLEOTIDE SEQUENCE [LARGE SCALE GENOMIC DNA]</scope>
    <source>
        <strain evidence="2 3">B22-T-1</strain>
    </source>
</reference>
<feature type="chain" id="PRO_5015649372" evidence="1">
    <location>
        <begin position="23"/>
        <end position="114"/>
    </location>
</feature>
<proteinExistence type="predicted"/>
<dbReference type="AlphaFoldDB" id="A0A2T3A7C9"/>
<dbReference type="EMBL" id="KZ678446">
    <property type="protein sequence ID" value="PSR84259.1"/>
    <property type="molecule type" value="Genomic_DNA"/>
</dbReference>
<gene>
    <name evidence="2" type="ORF">BD289DRAFT_453427</name>
</gene>